<dbReference type="SUPFAM" id="SSF53300">
    <property type="entry name" value="vWA-like"/>
    <property type="match status" value="1"/>
</dbReference>
<dbReference type="GO" id="GO:0051116">
    <property type="term" value="F:cobaltochelatase activity"/>
    <property type="evidence" value="ECO:0007669"/>
    <property type="project" value="UniProtKB-UniRule"/>
</dbReference>
<sequence length="624" mass="69399">MTRKASHKLDQFKHAVTSTVRAMAHAPELEVSFGAKKVDISGTSSRLPMLSVDLPAKEVARVRGVADAHALRLRHHNPKLHMKYQPGGTMAQAVFEAVEQARVEAIGANHMPGVAQNLAATLEDHYHQQHLHLPENPMDTPEDTPYGDILRLLVRERLTHAHPPETAGEAVNQLRTHIEAKTARHLDALSQCLEDQEAFSRLSRKIIADLELAEDFIGDDADQDSAPQDSPDDQEGDDEDSDGAQDGTDESGESEEGDDPSDSSDGASQAGESGTELNEQMIDDMMAEESMAKARTEFNPNDLATDQAQGPQYRVYTTRYDEIIGAEDLCDPEELAFLRRNLDQQLSGLHGVISKLANRLQRMLMAQQMRSWDFDLEEGMLDTSRLTRVVTNPLHALSFKVENETDFKDTAVTLLIDNSGSMRGRPITIAAMCADILARTLERCGVKVEILGFTTRAWKGGKSRADWLENGKPANPGRLNDLRHIIYKTADAPWRRTRNNLGLMLREGLLKENIDGESLLWAHSRLVNRTEERRILMVISDGAPVDDSTLSTNSANYLEDHLRSVIGWIEKRSPVELLAIGIGHDVTRYYQNAITIMDADQLGGAITEQLSDLFESKSRSRRKP</sequence>
<feature type="region of interest" description="Disordered" evidence="2">
    <location>
        <begin position="217"/>
        <end position="275"/>
    </location>
</feature>
<dbReference type="PANTHER" id="PTHR41248:SF1">
    <property type="entry name" value="NORD PROTEIN"/>
    <property type="match status" value="1"/>
</dbReference>
<comment type="caution">
    <text evidence="4">The sequence shown here is derived from an EMBL/GenBank/DDBJ whole genome shotgun (WGS) entry which is preliminary data.</text>
</comment>
<dbReference type="Proteomes" id="UP000229730">
    <property type="component" value="Unassembled WGS sequence"/>
</dbReference>
<dbReference type="CDD" id="cd01454">
    <property type="entry name" value="vWA_norD_type"/>
    <property type="match status" value="1"/>
</dbReference>
<gene>
    <name evidence="4" type="primary">cobT</name>
    <name evidence="4" type="ORF">CRD36_00735</name>
</gene>
<evidence type="ECO:0000313" key="4">
    <source>
        <dbReference type="EMBL" id="PHZ86446.1"/>
    </source>
</evidence>
<dbReference type="InterPro" id="IPR036465">
    <property type="entry name" value="vWFA_dom_sf"/>
</dbReference>
<dbReference type="InterPro" id="IPR051928">
    <property type="entry name" value="NorD/CobT"/>
</dbReference>
<evidence type="ECO:0000313" key="5">
    <source>
        <dbReference type="Proteomes" id="UP000229730"/>
    </source>
</evidence>
<proteinExistence type="predicted"/>
<dbReference type="PIRSF" id="PIRSF031715">
    <property type="entry name" value="Cob_chel_CobT"/>
    <property type="match status" value="1"/>
</dbReference>
<dbReference type="EMBL" id="PDEM01000007">
    <property type="protein sequence ID" value="PHZ86446.1"/>
    <property type="molecule type" value="Genomic_DNA"/>
</dbReference>
<reference evidence="4 5" key="1">
    <citation type="submission" date="2017-10" db="EMBL/GenBank/DDBJ databases">
        <title>Frigbacter circumglobatus gen. nov. sp. nov., isolated from sediment cultured in situ.</title>
        <authorList>
            <person name="Zhao Z."/>
        </authorList>
    </citation>
    <scope>NUCLEOTIDE SEQUENCE [LARGE SCALE GENOMIC DNA]</scope>
    <source>
        <strain evidence="4 5">ZYL</strain>
    </source>
</reference>
<feature type="domain" description="VWFA" evidence="3">
    <location>
        <begin position="411"/>
        <end position="624"/>
    </location>
</feature>
<keyword evidence="5" id="KW-1185">Reference proteome</keyword>
<evidence type="ECO:0000256" key="1">
    <source>
        <dbReference type="NCBIfam" id="TIGR01651"/>
    </source>
</evidence>
<dbReference type="InterPro" id="IPR025861">
    <property type="entry name" value="CobT_VWA_dom"/>
</dbReference>
<dbReference type="InterPro" id="IPR006538">
    <property type="entry name" value="CobT"/>
</dbReference>
<evidence type="ECO:0000259" key="3">
    <source>
        <dbReference type="PROSITE" id="PS50234"/>
    </source>
</evidence>
<dbReference type="Pfam" id="PF06213">
    <property type="entry name" value="CobT"/>
    <property type="match status" value="1"/>
</dbReference>
<feature type="compositionally biased region" description="Low complexity" evidence="2">
    <location>
        <begin position="263"/>
        <end position="274"/>
    </location>
</feature>
<dbReference type="EC" id="6.6.1.2" evidence="1"/>
<dbReference type="OrthoDB" id="9764783at2"/>
<dbReference type="InParanoid" id="A0A2G4YYC5"/>
<dbReference type="NCBIfam" id="TIGR01651">
    <property type="entry name" value="CobT"/>
    <property type="match status" value="1"/>
</dbReference>
<dbReference type="GO" id="GO:0009236">
    <property type="term" value="P:cobalamin biosynthetic process"/>
    <property type="evidence" value="ECO:0007669"/>
    <property type="project" value="UniProtKB-UniRule"/>
</dbReference>
<evidence type="ECO:0000256" key="2">
    <source>
        <dbReference type="SAM" id="MobiDB-lite"/>
    </source>
</evidence>
<protein>
    <recommendedName>
        <fullName evidence="1">Cobaltochelatase subunit CobT</fullName>
        <ecNumber evidence="1">6.6.1.2</ecNumber>
    </recommendedName>
</protein>
<dbReference type="PROSITE" id="PS50234">
    <property type="entry name" value="VWFA"/>
    <property type="match status" value="1"/>
</dbReference>
<dbReference type="PANTHER" id="PTHR41248">
    <property type="entry name" value="NORD PROTEIN"/>
    <property type="match status" value="1"/>
</dbReference>
<feature type="compositionally biased region" description="Acidic residues" evidence="2">
    <location>
        <begin position="230"/>
        <end position="262"/>
    </location>
</feature>
<accession>A0A2G4YYC5</accession>
<dbReference type="InterPro" id="IPR002035">
    <property type="entry name" value="VWF_A"/>
</dbReference>
<dbReference type="Gene3D" id="3.40.50.410">
    <property type="entry name" value="von Willebrand factor, type A domain"/>
    <property type="match status" value="1"/>
</dbReference>
<dbReference type="Pfam" id="PF11775">
    <property type="entry name" value="CobT_C"/>
    <property type="match status" value="1"/>
</dbReference>
<organism evidence="4 5">
    <name type="scientific">Paremcibacter congregatus</name>
    <dbReference type="NCBI Taxonomy" id="2043170"/>
    <lineage>
        <taxon>Bacteria</taxon>
        <taxon>Pseudomonadati</taxon>
        <taxon>Pseudomonadota</taxon>
        <taxon>Alphaproteobacteria</taxon>
        <taxon>Emcibacterales</taxon>
        <taxon>Emcibacteraceae</taxon>
        <taxon>Paremcibacter</taxon>
    </lineage>
</organism>
<dbReference type="RefSeq" id="WP_099470823.1">
    <property type="nucleotide sequence ID" value="NZ_CP041025.1"/>
</dbReference>
<dbReference type="SMART" id="SM00327">
    <property type="entry name" value="VWA"/>
    <property type="match status" value="1"/>
</dbReference>
<dbReference type="AlphaFoldDB" id="A0A2G4YYC5"/>
<name>A0A2G4YYC5_9PROT</name>